<dbReference type="Proteomes" id="UP001465976">
    <property type="component" value="Unassembled WGS sequence"/>
</dbReference>
<evidence type="ECO:0000313" key="3">
    <source>
        <dbReference type="Proteomes" id="UP001465976"/>
    </source>
</evidence>
<name>A0ABR3FRN2_9AGAR</name>
<dbReference type="Gene3D" id="2.130.10.10">
    <property type="entry name" value="YVTN repeat-like/Quinoprotein amine dehydrogenase"/>
    <property type="match status" value="1"/>
</dbReference>
<gene>
    <name evidence="2" type="ORF">V5O48_003915</name>
</gene>
<comment type="caution">
    <text evidence="2">The sequence shown here is derived from an EMBL/GenBank/DDBJ whole genome shotgun (WGS) entry which is preliminary data.</text>
</comment>
<dbReference type="EMBL" id="JBAHYK010000120">
    <property type="protein sequence ID" value="KAL0578097.1"/>
    <property type="molecule type" value="Genomic_DNA"/>
</dbReference>
<dbReference type="InterPro" id="IPR015943">
    <property type="entry name" value="WD40/YVTN_repeat-like_dom_sf"/>
</dbReference>
<evidence type="ECO:0000256" key="1">
    <source>
        <dbReference type="SAM" id="MobiDB-lite"/>
    </source>
</evidence>
<organism evidence="2 3">
    <name type="scientific">Marasmius crinis-equi</name>
    <dbReference type="NCBI Taxonomy" id="585013"/>
    <lineage>
        <taxon>Eukaryota</taxon>
        <taxon>Fungi</taxon>
        <taxon>Dikarya</taxon>
        <taxon>Basidiomycota</taxon>
        <taxon>Agaricomycotina</taxon>
        <taxon>Agaricomycetes</taxon>
        <taxon>Agaricomycetidae</taxon>
        <taxon>Agaricales</taxon>
        <taxon>Marasmiineae</taxon>
        <taxon>Marasmiaceae</taxon>
        <taxon>Marasmius</taxon>
    </lineage>
</organism>
<dbReference type="InterPro" id="IPR036322">
    <property type="entry name" value="WD40_repeat_dom_sf"/>
</dbReference>
<proteinExistence type="predicted"/>
<reference evidence="2 3" key="1">
    <citation type="submission" date="2024-02" db="EMBL/GenBank/DDBJ databases">
        <title>A draft genome for the cacao thread blight pathogen Marasmius crinis-equi.</title>
        <authorList>
            <person name="Cohen S.P."/>
            <person name="Baruah I.K."/>
            <person name="Amoako-Attah I."/>
            <person name="Bukari Y."/>
            <person name="Meinhardt L.W."/>
            <person name="Bailey B.A."/>
        </authorList>
    </citation>
    <scope>NUCLEOTIDE SEQUENCE [LARGE SCALE GENOMIC DNA]</scope>
    <source>
        <strain evidence="2 3">GH-76</strain>
    </source>
</reference>
<keyword evidence="3" id="KW-1185">Reference proteome</keyword>
<evidence type="ECO:0000313" key="2">
    <source>
        <dbReference type="EMBL" id="KAL0578097.1"/>
    </source>
</evidence>
<sequence>MIGVEWCYGDEDSGVDFISSFAHTEGTLVENGESKVLGSVNDEAIERLLAIMTRMAPPNKKTGLEEDLRKQRPRTKPWWEAPLPHPKTTPLSHFKAGNLQIPPETSPRAFALYQALAEITVDNILNPASGLCISLDNQFIAVAGAGGYKEWTPYVSFANLEDTHDSEGFSISTMELGFGDIANEIALDSGRKLVWLSDGDRIKSYSWAPEHRGRKGLLPTHTLASPSGVSGPILVRPDGRIIQGGQGKIAFWNVDSLKTHGPKGTKRIGKAISTENTWRDEDDKIEDSSGSKIDGTIGLQDQPTYSIATWHPHPASSSQVLCASEARSEYSLISVDLEAGQRVQRYIGHGGAINTFSTDAVSAPNTFLSSCSDSYARIYDSRQPLPVLTFEAENDSSCKAAVYAHPNSLPFVFTGGLRSENIRLWDVGARKLVYELSTGNTAVEGLSWDPERNTLYVATQCLYLGRMGDHYDYRIAKRPKPPQESLAVARSNDPKYKKTKTVYPSDDEDGGDENMEDAGEEVEYWQDYNTEYDSEEEEDYEPYETKCWPSRAHKPESYFRRMHDSGVHCLYRYKFTSDADPEVYPAYGQATLERDIHW</sequence>
<feature type="region of interest" description="Disordered" evidence="1">
    <location>
        <begin position="482"/>
        <end position="517"/>
    </location>
</feature>
<accession>A0ABR3FRN2</accession>
<dbReference type="SUPFAM" id="SSF50978">
    <property type="entry name" value="WD40 repeat-like"/>
    <property type="match status" value="1"/>
</dbReference>
<protein>
    <submittedName>
        <fullName evidence="2">Uncharacterized protein</fullName>
    </submittedName>
</protein>
<feature type="compositionally biased region" description="Acidic residues" evidence="1">
    <location>
        <begin position="505"/>
        <end position="517"/>
    </location>
</feature>